<evidence type="ECO:0000256" key="1">
    <source>
        <dbReference type="SAM" id="Phobius"/>
    </source>
</evidence>
<dbReference type="EMBL" id="CP029788">
    <property type="protein sequence ID" value="AWT44977.1"/>
    <property type="molecule type" value="Genomic_DNA"/>
</dbReference>
<evidence type="ECO:0000313" key="2">
    <source>
        <dbReference type="EMBL" id="AWT44977.1"/>
    </source>
</evidence>
<keyword evidence="1" id="KW-0812">Transmembrane</keyword>
<reference evidence="2 3" key="1">
    <citation type="submission" date="2018-06" db="EMBL/GenBank/DDBJ databases">
        <title>The complete genome sequence of a nosiheptide producer Streptomyces actuosus ATCC 25421: deducing the ability of producing a new class III lantibiotics.</title>
        <authorList>
            <person name="Liu W."/>
            <person name="Sun F."/>
            <person name="Hu Y."/>
        </authorList>
    </citation>
    <scope>NUCLEOTIDE SEQUENCE [LARGE SCALE GENOMIC DNA]</scope>
    <source>
        <strain evidence="2 3">ATCC 25421</strain>
    </source>
</reference>
<feature type="transmembrane region" description="Helical" evidence="1">
    <location>
        <begin position="272"/>
        <end position="291"/>
    </location>
</feature>
<name>A0A2U9P615_STRAS</name>
<organism evidence="2 3">
    <name type="scientific">Streptomyces actuosus</name>
    <dbReference type="NCBI Taxonomy" id="1885"/>
    <lineage>
        <taxon>Bacteria</taxon>
        <taxon>Bacillati</taxon>
        <taxon>Actinomycetota</taxon>
        <taxon>Actinomycetes</taxon>
        <taxon>Kitasatosporales</taxon>
        <taxon>Streptomycetaceae</taxon>
        <taxon>Streptomyces</taxon>
    </lineage>
</organism>
<accession>A0A2U9P615</accession>
<dbReference type="AlphaFoldDB" id="A0A2U9P615"/>
<protein>
    <recommendedName>
        <fullName evidence="4">DUF3592 domain-containing protein</fullName>
    </recommendedName>
</protein>
<dbReference type="OrthoDB" id="3214916at2"/>
<keyword evidence="1" id="KW-0472">Membrane</keyword>
<sequence>MKPSRVALIGVTVILAGYALLAAWLGGHAYAYTTARDRATATASGTVVEDGVGDDEDIRVRWTDRSGHTHVERFGVYDTGRYAEGRRFPVAYDPDAADPSGFPADPEETAAEDDLLVPLALAGSVALAMTGVWAWRGVRFRLTGRRPGRPMTAVVRAGERPQGWRAPETTWLALTDGDGRTVWQRVMGHPALHGHDREPVEVTVHGRTDTRRPVVVELPDGTRLVPLGRLRRGAPLHELLDRPRSAAGGLRDAFVIPAGTVVRPARAWWRQVLLLTGGGAVVGLVMSLALAEGGLTGTVGFVLAMGALLPSVWILSAPQP</sequence>
<dbReference type="RefSeq" id="WP_110629855.1">
    <property type="nucleotide sequence ID" value="NZ_CP029788.1"/>
</dbReference>
<dbReference type="KEGG" id="sact:DMT42_23570"/>
<keyword evidence="3" id="KW-1185">Reference proteome</keyword>
<proteinExistence type="predicted"/>
<feature type="transmembrane region" description="Helical" evidence="1">
    <location>
        <begin position="297"/>
        <end position="315"/>
    </location>
</feature>
<gene>
    <name evidence="2" type="ORF">DMT42_23570</name>
</gene>
<dbReference type="Proteomes" id="UP000247634">
    <property type="component" value="Chromosome"/>
</dbReference>
<keyword evidence="1" id="KW-1133">Transmembrane helix</keyword>
<evidence type="ECO:0008006" key="4">
    <source>
        <dbReference type="Google" id="ProtNLM"/>
    </source>
</evidence>
<feature type="transmembrane region" description="Helical" evidence="1">
    <location>
        <begin position="115"/>
        <end position="135"/>
    </location>
</feature>
<evidence type="ECO:0000313" key="3">
    <source>
        <dbReference type="Proteomes" id="UP000247634"/>
    </source>
</evidence>